<evidence type="ECO:0000313" key="4">
    <source>
        <dbReference type="EMBL" id="MEK8034072.1"/>
    </source>
</evidence>
<reference evidence="4 5" key="1">
    <citation type="submission" date="2024-04" db="EMBL/GenBank/DDBJ databases">
        <title>Novel species of the genus Ideonella isolated from streams.</title>
        <authorList>
            <person name="Lu H."/>
        </authorList>
    </citation>
    <scope>NUCLEOTIDE SEQUENCE [LARGE SCALE GENOMIC DNA]</scope>
    <source>
        <strain evidence="4 5">DXS29W</strain>
    </source>
</reference>
<feature type="region of interest" description="Disordered" evidence="1">
    <location>
        <begin position="444"/>
        <end position="479"/>
    </location>
</feature>
<feature type="chain" id="PRO_5045177101" evidence="2">
    <location>
        <begin position="24"/>
        <end position="479"/>
    </location>
</feature>
<evidence type="ECO:0000256" key="1">
    <source>
        <dbReference type="SAM" id="MobiDB-lite"/>
    </source>
</evidence>
<feature type="region of interest" description="Disordered" evidence="1">
    <location>
        <begin position="199"/>
        <end position="223"/>
    </location>
</feature>
<dbReference type="Proteomes" id="UP001371218">
    <property type="component" value="Unassembled WGS sequence"/>
</dbReference>
<feature type="domain" description="Sialidase" evidence="3">
    <location>
        <begin position="195"/>
        <end position="389"/>
    </location>
</feature>
<dbReference type="GO" id="GO:0016798">
    <property type="term" value="F:hydrolase activity, acting on glycosyl bonds"/>
    <property type="evidence" value="ECO:0007669"/>
    <property type="project" value="UniProtKB-KW"/>
</dbReference>
<keyword evidence="2" id="KW-0732">Signal</keyword>
<keyword evidence="5" id="KW-1185">Reference proteome</keyword>
<proteinExistence type="predicted"/>
<comment type="caution">
    <text evidence="4">The sequence shown here is derived from an EMBL/GenBank/DDBJ whole genome shotgun (WGS) entry which is preliminary data.</text>
</comment>
<evidence type="ECO:0000313" key="5">
    <source>
        <dbReference type="Proteomes" id="UP001371218"/>
    </source>
</evidence>
<sequence>MHATTRVVLSSMLTVLSATCVQAAGSKVISGDPYANPDAQHATQVEPDTFAFGSTVVAVFQTGRFFDGGSTNIGFSTSQDKGKTWKRGFLPAITVNSTPAGSYDRVSDPTVSYDAKHKVWMVSSLAIKDGSGKAVLTSRSTDGGLTWSDPVTVSTTNGFYDKNWIVCDNVESSPHYGNCYTTWDDVTGNDLLLSSTSSDGGKTWGSKKTTADNAHGLGGQPVTQPNGNVVVPLLGLSGQILSYRSTNGGATWESTVVVANINDHEVAGELRTETLPSAEVDGAGKVYVVWQDCRFRSGCASNDIVMSTSTDGTSWTKPVRIPIDPTSSTVDHFIPGIAVDKGSSGNTARLGLTYYFYPNANCTIATCQLSVGFVSSVDGGQTWTAPVTLAGPMKLTDIADTSQGSMVGDYISTSFAGAKAVSVYGVGKAKSGSKFDQAMYASRTKVSAQQKHPARVVDDPVLSSPGPAMPRRGTLPVFQ</sequence>
<dbReference type="EMBL" id="JBBUTG010000024">
    <property type="protein sequence ID" value="MEK8034072.1"/>
    <property type="molecule type" value="Genomic_DNA"/>
</dbReference>
<dbReference type="Gene3D" id="2.120.10.10">
    <property type="match status" value="2"/>
</dbReference>
<dbReference type="SUPFAM" id="SSF50939">
    <property type="entry name" value="Sialidases"/>
    <property type="match status" value="1"/>
</dbReference>
<dbReference type="EC" id="3.2.1.-" evidence="4"/>
<protein>
    <submittedName>
        <fullName evidence="4">Sialidase family protein</fullName>
        <ecNumber evidence="4">3.2.1.-</ecNumber>
    </submittedName>
</protein>
<keyword evidence="4" id="KW-0326">Glycosidase</keyword>
<organism evidence="4 5">
    <name type="scientific">Ideonella lacteola</name>
    <dbReference type="NCBI Taxonomy" id="2984193"/>
    <lineage>
        <taxon>Bacteria</taxon>
        <taxon>Pseudomonadati</taxon>
        <taxon>Pseudomonadota</taxon>
        <taxon>Betaproteobacteria</taxon>
        <taxon>Burkholderiales</taxon>
        <taxon>Sphaerotilaceae</taxon>
        <taxon>Ideonella</taxon>
    </lineage>
</organism>
<accession>A0ABU9BVS2</accession>
<evidence type="ECO:0000256" key="2">
    <source>
        <dbReference type="SAM" id="SignalP"/>
    </source>
</evidence>
<dbReference type="InterPro" id="IPR011040">
    <property type="entry name" value="Sialidase"/>
</dbReference>
<gene>
    <name evidence="4" type="ORF">AACH06_24880</name>
</gene>
<name>A0ABU9BVS2_9BURK</name>
<dbReference type="InterPro" id="IPR036278">
    <property type="entry name" value="Sialidase_sf"/>
</dbReference>
<dbReference type="Pfam" id="PF13088">
    <property type="entry name" value="BNR_2"/>
    <property type="match status" value="1"/>
</dbReference>
<dbReference type="CDD" id="cd15482">
    <property type="entry name" value="Sialidase_non-viral"/>
    <property type="match status" value="1"/>
</dbReference>
<dbReference type="RefSeq" id="WP_341428498.1">
    <property type="nucleotide sequence ID" value="NZ_JBBUTG010000024.1"/>
</dbReference>
<evidence type="ECO:0000259" key="3">
    <source>
        <dbReference type="Pfam" id="PF13088"/>
    </source>
</evidence>
<feature type="signal peptide" evidence="2">
    <location>
        <begin position="1"/>
        <end position="23"/>
    </location>
</feature>
<keyword evidence="4" id="KW-0378">Hydrolase</keyword>